<dbReference type="SUPFAM" id="SSF53474">
    <property type="entry name" value="alpha/beta-Hydrolases"/>
    <property type="match status" value="1"/>
</dbReference>
<dbReference type="Proteomes" id="UP000470213">
    <property type="component" value="Unassembled WGS sequence"/>
</dbReference>
<organism evidence="2 3">
    <name type="scientific">Alteromonas profundi</name>
    <dbReference type="NCBI Taxonomy" id="2696062"/>
    <lineage>
        <taxon>Bacteria</taxon>
        <taxon>Pseudomonadati</taxon>
        <taxon>Pseudomonadota</taxon>
        <taxon>Gammaproteobacteria</taxon>
        <taxon>Alteromonadales</taxon>
        <taxon>Alteromonadaceae</taxon>
        <taxon>Alteromonas/Salinimonas group</taxon>
        <taxon>Alteromonas</taxon>
    </lineage>
</organism>
<dbReference type="Pfam" id="PF00561">
    <property type="entry name" value="Abhydrolase_1"/>
    <property type="match status" value="1"/>
</dbReference>
<dbReference type="AlphaFoldDB" id="A0A7X5LQ20"/>
<dbReference type="PRINTS" id="PR00111">
    <property type="entry name" value="ABHYDROLASE"/>
</dbReference>
<proteinExistence type="predicted"/>
<evidence type="ECO:0000259" key="1">
    <source>
        <dbReference type="Pfam" id="PF00561"/>
    </source>
</evidence>
<dbReference type="GO" id="GO:0016787">
    <property type="term" value="F:hydrolase activity"/>
    <property type="evidence" value="ECO:0007669"/>
    <property type="project" value="UniProtKB-KW"/>
</dbReference>
<dbReference type="InterPro" id="IPR029058">
    <property type="entry name" value="AB_hydrolase_fold"/>
</dbReference>
<keyword evidence="2" id="KW-0378">Hydrolase</keyword>
<dbReference type="EMBL" id="JAAAWN010000026">
    <property type="protein sequence ID" value="NDV92650.1"/>
    <property type="molecule type" value="Genomic_DNA"/>
</dbReference>
<gene>
    <name evidence="2" type="ORF">GTH32_15860</name>
</gene>
<protein>
    <submittedName>
        <fullName evidence="2">Alpha/beta fold hydrolase</fullName>
    </submittedName>
</protein>
<sequence length="302" mass="33138">MLLTTWWFTRHTNKKIERQFLPTGTFTEVDGGRIHWHQQGQGPALILIHGLAGNGLNFSTLATQLAERYTVYNIDRPGSGFSERHADTSANFKQQSQMILQWMDKVGLTTAFVVGHSMGGAISLRLALDAPQRINAITLLCPLTTPAMEPPGPLMSLYIPHTGLRHLLANTLATPLQLQRGKKGVAQVFYPEAVPNTFALEGGGALSLHSKRFFHASSDIVASASSLYKQYERYDEIKCPVGVLFGENDKILRPNTHIPAVTSKVVNSISEVIPNAGHMIPITRARECKAFIDKVNARASGT</sequence>
<name>A0A7X5LQ20_9ALTE</name>
<dbReference type="PANTHER" id="PTHR43798">
    <property type="entry name" value="MONOACYLGLYCEROL LIPASE"/>
    <property type="match status" value="1"/>
</dbReference>
<feature type="domain" description="AB hydrolase-1" evidence="1">
    <location>
        <begin position="43"/>
        <end position="284"/>
    </location>
</feature>
<evidence type="ECO:0000313" key="3">
    <source>
        <dbReference type="Proteomes" id="UP000470213"/>
    </source>
</evidence>
<reference evidence="2 3" key="1">
    <citation type="submission" date="2020-01" db="EMBL/GenBank/DDBJ databases">
        <authorList>
            <person name="Chen J."/>
            <person name="Zhu S."/>
            <person name="Yang J."/>
        </authorList>
    </citation>
    <scope>NUCLEOTIDE SEQUENCE [LARGE SCALE GENOMIC DNA]</scope>
    <source>
        <strain evidence="2 3">345S023</strain>
    </source>
</reference>
<dbReference type="InterPro" id="IPR000073">
    <property type="entry name" value="AB_hydrolase_1"/>
</dbReference>
<comment type="caution">
    <text evidence="2">The sequence shown here is derived from an EMBL/GenBank/DDBJ whole genome shotgun (WGS) entry which is preliminary data.</text>
</comment>
<keyword evidence="3" id="KW-1185">Reference proteome</keyword>
<dbReference type="InterPro" id="IPR050266">
    <property type="entry name" value="AB_hydrolase_sf"/>
</dbReference>
<dbReference type="Gene3D" id="3.40.50.1820">
    <property type="entry name" value="alpha/beta hydrolase"/>
    <property type="match status" value="1"/>
</dbReference>
<accession>A0A7X5LQ20</accession>
<evidence type="ECO:0000313" key="2">
    <source>
        <dbReference type="EMBL" id="NDV92650.1"/>
    </source>
</evidence>